<proteinExistence type="predicted"/>
<dbReference type="Proteomes" id="UP000054321">
    <property type="component" value="Unassembled WGS sequence"/>
</dbReference>
<dbReference type="HOGENOM" id="CLU_121037_0_0_1"/>
<accession>A0A0C3CMR7</accession>
<dbReference type="OrthoDB" id="3649348at2759"/>
<evidence type="ECO:0000313" key="2">
    <source>
        <dbReference type="Proteomes" id="UP000054321"/>
    </source>
</evidence>
<evidence type="ECO:0000313" key="1">
    <source>
        <dbReference type="EMBL" id="KIN00284.1"/>
    </source>
</evidence>
<reference evidence="2" key="2">
    <citation type="submission" date="2015-01" db="EMBL/GenBank/DDBJ databases">
        <title>Evolutionary Origins and Diversification of the Mycorrhizal Mutualists.</title>
        <authorList>
            <consortium name="DOE Joint Genome Institute"/>
            <consortium name="Mycorrhizal Genomics Consortium"/>
            <person name="Kohler A."/>
            <person name="Kuo A."/>
            <person name="Nagy L.G."/>
            <person name="Floudas D."/>
            <person name="Copeland A."/>
            <person name="Barry K.W."/>
            <person name="Cichocki N."/>
            <person name="Veneault-Fourrey C."/>
            <person name="LaButti K."/>
            <person name="Lindquist E.A."/>
            <person name="Lipzen A."/>
            <person name="Lundell T."/>
            <person name="Morin E."/>
            <person name="Murat C."/>
            <person name="Riley R."/>
            <person name="Ohm R."/>
            <person name="Sun H."/>
            <person name="Tunlid A."/>
            <person name="Henrissat B."/>
            <person name="Grigoriev I.V."/>
            <person name="Hibbett D.S."/>
            <person name="Martin F."/>
        </authorList>
    </citation>
    <scope>NUCLEOTIDE SEQUENCE [LARGE SCALE GENOMIC DNA]</scope>
    <source>
        <strain evidence="2">Zn</strain>
    </source>
</reference>
<dbReference type="AlphaFoldDB" id="A0A0C3CMR7"/>
<sequence>MAASIPIILCGRAATVGIPVIKGLLPKYDVIHMALSAEAGATDIPMILDGKVLPATDPPNLGSGDYSKSPVAVVMGRGYDEAQIKLMRDACKDKRGINWLRADLSVSVPEAGPAYSNHIVGRMKACLDGLAEKGELYGEGMHLF</sequence>
<keyword evidence="2" id="KW-1185">Reference proteome</keyword>
<dbReference type="EMBL" id="KN832877">
    <property type="protein sequence ID" value="KIN00284.1"/>
    <property type="molecule type" value="Genomic_DNA"/>
</dbReference>
<protein>
    <submittedName>
        <fullName evidence="1">Uncharacterized protein</fullName>
    </submittedName>
</protein>
<organism evidence="1 2">
    <name type="scientific">Oidiodendron maius (strain Zn)</name>
    <dbReference type="NCBI Taxonomy" id="913774"/>
    <lineage>
        <taxon>Eukaryota</taxon>
        <taxon>Fungi</taxon>
        <taxon>Dikarya</taxon>
        <taxon>Ascomycota</taxon>
        <taxon>Pezizomycotina</taxon>
        <taxon>Leotiomycetes</taxon>
        <taxon>Leotiomycetes incertae sedis</taxon>
        <taxon>Myxotrichaceae</taxon>
        <taxon>Oidiodendron</taxon>
    </lineage>
</organism>
<name>A0A0C3CMR7_OIDMZ</name>
<dbReference type="InParanoid" id="A0A0C3CMR7"/>
<reference evidence="1 2" key="1">
    <citation type="submission" date="2014-04" db="EMBL/GenBank/DDBJ databases">
        <authorList>
            <consortium name="DOE Joint Genome Institute"/>
            <person name="Kuo A."/>
            <person name="Martino E."/>
            <person name="Perotto S."/>
            <person name="Kohler A."/>
            <person name="Nagy L.G."/>
            <person name="Floudas D."/>
            <person name="Copeland A."/>
            <person name="Barry K.W."/>
            <person name="Cichocki N."/>
            <person name="Veneault-Fourrey C."/>
            <person name="LaButti K."/>
            <person name="Lindquist E.A."/>
            <person name="Lipzen A."/>
            <person name="Lundell T."/>
            <person name="Morin E."/>
            <person name="Murat C."/>
            <person name="Sun H."/>
            <person name="Tunlid A."/>
            <person name="Henrissat B."/>
            <person name="Grigoriev I.V."/>
            <person name="Hibbett D.S."/>
            <person name="Martin F."/>
            <person name="Nordberg H.P."/>
            <person name="Cantor M.N."/>
            <person name="Hua S.X."/>
        </authorList>
    </citation>
    <scope>NUCLEOTIDE SEQUENCE [LARGE SCALE GENOMIC DNA]</scope>
    <source>
        <strain evidence="1 2">Zn</strain>
    </source>
</reference>
<gene>
    <name evidence="1" type="ORF">OIDMADRAFT_180540</name>
</gene>